<feature type="domain" description="ATPase AAA-type core" evidence="1">
    <location>
        <begin position="48"/>
        <end position="379"/>
    </location>
</feature>
<gene>
    <name evidence="2" type="ORF">F0L74_20550</name>
</gene>
<evidence type="ECO:0000313" key="3">
    <source>
        <dbReference type="Proteomes" id="UP000324611"/>
    </source>
</evidence>
<dbReference type="SUPFAM" id="SSF52540">
    <property type="entry name" value="P-loop containing nucleoside triphosphate hydrolases"/>
    <property type="match status" value="1"/>
</dbReference>
<sequence>MIHYVKITNFGPVKDEVEINFEVAEQVDEDAYEVTMPDGRKLLKLAYIYGANASGKTTVLKAFEFLRKLLLQPIVSKSATLDFEPFLFQEAPYEQPSRFELSFYAEGTRYIYEISFTKQAVISEKIVAYWSAKPTEIFSRSTDMGKRLASIEFGSKIKVPVRERDLLESNTLHNNTVIGAYAKTNVDIPELEKLDKWFNVFLLGMISSAHDLTETTATLIDQNPMITRWINTFLNKADYQIVAVNVSDSNDQIGVPLDDAFPNFGNRFSNEGRVKVTQSNAGTYPFYGGPSQRRIDFIHQTSDQQFYPLSILAESSGTKRYFGLGGPLHELIHGARLLCIDELETSLHPDLMKHFLQVFLLNAKSSQLLVTTHNISLLENQDFIRRDALWFSEKKDNGAISLYSAADFDSATLRKDASIINAYRSGKLGAKPNLGSPYLRDE</sequence>
<dbReference type="InterPro" id="IPR003959">
    <property type="entry name" value="ATPase_AAA_core"/>
</dbReference>
<evidence type="ECO:0000313" key="2">
    <source>
        <dbReference type="EMBL" id="KAA2238617.1"/>
    </source>
</evidence>
<proteinExistence type="predicted"/>
<comment type="caution">
    <text evidence="2">The sequence shown here is derived from an EMBL/GenBank/DDBJ whole genome shotgun (WGS) entry which is preliminary data.</text>
</comment>
<dbReference type="GO" id="GO:0005524">
    <property type="term" value="F:ATP binding"/>
    <property type="evidence" value="ECO:0007669"/>
    <property type="project" value="UniProtKB-KW"/>
</dbReference>
<dbReference type="InterPro" id="IPR027417">
    <property type="entry name" value="P-loop_NTPase"/>
</dbReference>
<dbReference type="PANTHER" id="PTHR40396">
    <property type="entry name" value="ATPASE-LIKE PROTEIN"/>
    <property type="match status" value="1"/>
</dbReference>
<dbReference type="Gene3D" id="3.40.50.300">
    <property type="entry name" value="P-loop containing nucleotide triphosphate hydrolases"/>
    <property type="match status" value="1"/>
</dbReference>
<dbReference type="Proteomes" id="UP000324611">
    <property type="component" value="Unassembled WGS sequence"/>
</dbReference>
<evidence type="ECO:0000259" key="1">
    <source>
        <dbReference type="Pfam" id="PF13304"/>
    </source>
</evidence>
<dbReference type="GO" id="GO:0016887">
    <property type="term" value="F:ATP hydrolysis activity"/>
    <property type="evidence" value="ECO:0007669"/>
    <property type="project" value="InterPro"/>
</dbReference>
<reference evidence="2 3" key="2">
    <citation type="submission" date="2019-09" db="EMBL/GenBank/DDBJ databases">
        <authorList>
            <person name="Jin C."/>
        </authorList>
    </citation>
    <scope>NUCLEOTIDE SEQUENCE [LARGE SCALE GENOMIC DNA]</scope>
    <source>
        <strain evidence="2 3">BN140078</strain>
    </source>
</reference>
<dbReference type="RefSeq" id="WP_149839796.1">
    <property type="nucleotide sequence ID" value="NZ_VUOC01000004.1"/>
</dbReference>
<dbReference type="AlphaFoldDB" id="A0A5B2VK53"/>
<keyword evidence="2" id="KW-0547">Nucleotide-binding</keyword>
<dbReference type="EMBL" id="VUOC01000004">
    <property type="protein sequence ID" value="KAA2238617.1"/>
    <property type="molecule type" value="Genomic_DNA"/>
</dbReference>
<organism evidence="2 3">
    <name type="scientific">Chitinophaga agrisoli</name>
    <dbReference type="NCBI Taxonomy" id="2607653"/>
    <lineage>
        <taxon>Bacteria</taxon>
        <taxon>Pseudomonadati</taxon>
        <taxon>Bacteroidota</taxon>
        <taxon>Chitinophagia</taxon>
        <taxon>Chitinophagales</taxon>
        <taxon>Chitinophagaceae</taxon>
        <taxon>Chitinophaga</taxon>
    </lineage>
</organism>
<protein>
    <submittedName>
        <fullName evidence="2">ATP-binding protein</fullName>
    </submittedName>
</protein>
<dbReference type="Pfam" id="PF13304">
    <property type="entry name" value="AAA_21"/>
    <property type="match status" value="1"/>
</dbReference>
<dbReference type="PANTHER" id="PTHR40396:SF1">
    <property type="entry name" value="ATPASE AAA-TYPE CORE DOMAIN-CONTAINING PROTEIN"/>
    <property type="match status" value="1"/>
</dbReference>
<keyword evidence="2" id="KW-0067">ATP-binding</keyword>
<reference evidence="2 3" key="1">
    <citation type="submission" date="2019-09" db="EMBL/GenBank/DDBJ databases">
        <title>Chitinophaga ginsengihumi sp. nov., isolated from soil of ginseng rhizosphere.</title>
        <authorList>
            <person name="Lee J."/>
        </authorList>
    </citation>
    <scope>NUCLEOTIDE SEQUENCE [LARGE SCALE GENOMIC DNA]</scope>
    <source>
        <strain evidence="2 3">BN140078</strain>
    </source>
</reference>
<accession>A0A5B2VK53</accession>
<keyword evidence="3" id="KW-1185">Reference proteome</keyword>
<name>A0A5B2VK53_9BACT</name>